<accession>A0ABY7G197</accession>
<evidence type="ECO:0000256" key="3">
    <source>
        <dbReference type="SAM" id="SignalP"/>
    </source>
</evidence>
<evidence type="ECO:0000313" key="5">
    <source>
        <dbReference type="EMBL" id="WAR28190.1"/>
    </source>
</evidence>
<gene>
    <name evidence="5" type="ORF">MAR_013894</name>
</gene>
<feature type="domain" description="EF-hand" evidence="4">
    <location>
        <begin position="166"/>
        <end position="201"/>
    </location>
</feature>
<dbReference type="EMBL" id="CP111026">
    <property type="protein sequence ID" value="WAR28190.1"/>
    <property type="molecule type" value="Genomic_DNA"/>
</dbReference>
<dbReference type="PROSITE" id="PS50222">
    <property type="entry name" value="EF_HAND_2"/>
    <property type="match status" value="1"/>
</dbReference>
<dbReference type="SMART" id="SM00054">
    <property type="entry name" value="EFh"/>
    <property type="match status" value="2"/>
</dbReference>
<dbReference type="Gene3D" id="1.10.238.10">
    <property type="entry name" value="EF-hand"/>
    <property type="match status" value="1"/>
</dbReference>
<keyword evidence="6" id="KW-1185">Reference proteome</keyword>
<reference evidence="5" key="1">
    <citation type="submission" date="2022-11" db="EMBL/GenBank/DDBJ databases">
        <title>Centuries of genome instability and evolution in soft-shell clam transmissible cancer (bioRxiv).</title>
        <authorList>
            <person name="Hart S.F.M."/>
            <person name="Yonemitsu M.A."/>
            <person name="Giersch R.M."/>
            <person name="Beal B.F."/>
            <person name="Arriagada G."/>
            <person name="Davis B.W."/>
            <person name="Ostrander E.A."/>
            <person name="Goff S.P."/>
            <person name="Metzger M.J."/>
        </authorList>
    </citation>
    <scope>NUCLEOTIDE SEQUENCE</scope>
    <source>
        <strain evidence="5">MELC-2E11</strain>
        <tissue evidence="5">Siphon/mantle</tissue>
    </source>
</reference>
<keyword evidence="1" id="KW-0106">Calcium</keyword>
<sequence>MPEERSNTMLFKYTLILVICIILIDPSDAKKEKKKSKKKEKRKTKTKEKRSVTDVEPPKLGCKAQFSVVCPVDMTAADVAIAGGTARTGTVVAAFAAAGVAVRKNACKVEEKNTCKLLLPPVFKAGNRWSGRVPFSDDISDYDVNGDKRVNYEEFVFAVTRTVNLAEPTELRRPFTFADVNGDGELDTQEFIAAPFLFAHVEHSKSTNTMSTIIRE</sequence>
<proteinExistence type="predicted"/>
<protein>
    <recommendedName>
        <fullName evidence="4">EF-hand domain-containing protein</fullName>
    </recommendedName>
</protein>
<evidence type="ECO:0000256" key="1">
    <source>
        <dbReference type="ARBA" id="ARBA00022837"/>
    </source>
</evidence>
<evidence type="ECO:0000259" key="4">
    <source>
        <dbReference type="PROSITE" id="PS50222"/>
    </source>
</evidence>
<dbReference type="PROSITE" id="PS00018">
    <property type="entry name" value="EF_HAND_1"/>
    <property type="match status" value="2"/>
</dbReference>
<dbReference type="Proteomes" id="UP001164746">
    <property type="component" value="Chromosome 15"/>
</dbReference>
<dbReference type="SUPFAM" id="SSF47473">
    <property type="entry name" value="EF-hand"/>
    <property type="match status" value="1"/>
</dbReference>
<feature type="compositionally biased region" description="Basic residues" evidence="2">
    <location>
        <begin position="32"/>
        <end position="48"/>
    </location>
</feature>
<organism evidence="5 6">
    <name type="scientific">Mya arenaria</name>
    <name type="common">Soft-shell clam</name>
    <dbReference type="NCBI Taxonomy" id="6604"/>
    <lineage>
        <taxon>Eukaryota</taxon>
        <taxon>Metazoa</taxon>
        <taxon>Spiralia</taxon>
        <taxon>Lophotrochozoa</taxon>
        <taxon>Mollusca</taxon>
        <taxon>Bivalvia</taxon>
        <taxon>Autobranchia</taxon>
        <taxon>Heteroconchia</taxon>
        <taxon>Euheterodonta</taxon>
        <taxon>Imparidentia</taxon>
        <taxon>Neoheterodontei</taxon>
        <taxon>Myida</taxon>
        <taxon>Myoidea</taxon>
        <taxon>Myidae</taxon>
        <taxon>Mya</taxon>
    </lineage>
</organism>
<dbReference type="InterPro" id="IPR011992">
    <property type="entry name" value="EF-hand-dom_pair"/>
</dbReference>
<feature type="region of interest" description="Disordered" evidence="2">
    <location>
        <begin position="31"/>
        <end position="54"/>
    </location>
</feature>
<name>A0ABY7G197_MYAAR</name>
<feature type="signal peptide" evidence="3">
    <location>
        <begin position="1"/>
        <end position="29"/>
    </location>
</feature>
<feature type="chain" id="PRO_5046840904" description="EF-hand domain-containing protein" evidence="3">
    <location>
        <begin position="30"/>
        <end position="216"/>
    </location>
</feature>
<evidence type="ECO:0000313" key="6">
    <source>
        <dbReference type="Proteomes" id="UP001164746"/>
    </source>
</evidence>
<dbReference type="InterPro" id="IPR002048">
    <property type="entry name" value="EF_hand_dom"/>
</dbReference>
<evidence type="ECO:0000256" key="2">
    <source>
        <dbReference type="SAM" id="MobiDB-lite"/>
    </source>
</evidence>
<keyword evidence="3" id="KW-0732">Signal</keyword>
<dbReference type="InterPro" id="IPR018247">
    <property type="entry name" value="EF_Hand_1_Ca_BS"/>
</dbReference>